<dbReference type="PRINTS" id="PR00354">
    <property type="entry name" value="7FE8SFRDOXIN"/>
</dbReference>
<dbReference type="PANTHER" id="PTHR42859">
    <property type="entry name" value="OXIDOREDUCTASE"/>
    <property type="match status" value="1"/>
</dbReference>
<evidence type="ECO:0000256" key="3">
    <source>
        <dbReference type="ARBA" id="ARBA00022485"/>
    </source>
</evidence>
<dbReference type="GO" id="GO:0051539">
    <property type="term" value="F:4 iron, 4 sulfur cluster binding"/>
    <property type="evidence" value="ECO:0007669"/>
    <property type="project" value="UniProtKB-UniRule"/>
</dbReference>
<organism evidence="10 11">
    <name type="scientific">Pseudonocardia sulfidoxydans NBRC 16205</name>
    <dbReference type="NCBI Taxonomy" id="1223511"/>
    <lineage>
        <taxon>Bacteria</taxon>
        <taxon>Bacillati</taxon>
        <taxon>Actinomycetota</taxon>
        <taxon>Actinomycetes</taxon>
        <taxon>Pseudonocardiales</taxon>
        <taxon>Pseudonocardiaceae</taxon>
        <taxon>Pseudonocardia</taxon>
    </lineage>
</organism>
<dbReference type="Proteomes" id="UP000321685">
    <property type="component" value="Unassembled WGS sequence"/>
</dbReference>
<dbReference type="Gene3D" id="3.30.70.20">
    <property type="match status" value="1"/>
</dbReference>
<dbReference type="InterPro" id="IPR017896">
    <property type="entry name" value="4Fe4S_Fe-S-bd"/>
</dbReference>
<evidence type="ECO:0000256" key="2">
    <source>
        <dbReference type="ARBA" id="ARBA00022448"/>
    </source>
</evidence>
<reference evidence="10 11" key="1">
    <citation type="submission" date="2019-07" db="EMBL/GenBank/DDBJ databases">
        <title>Whole genome shotgun sequence of Pseudonocardia sulfidoxydans NBRC 16205.</title>
        <authorList>
            <person name="Hosoyama A."/>
            <person name="Uohara A."/>
            <person name="Ohji S."/>
            <person name="Ichikawa N."/>
        </authorList>
    </citation>
    <scope>NUCLEOTIDE SEQUENCE [LARGE SCALE GENOMIC DNA]</scope>
    <source>
        <strain evidence="10 11">NBRC 16205</strain>
    </source>
</reference>
<comment type="cofactor">
    <cofactor evidence="1 8">
        <name>[4Fe-4S] cluster</name>
        <dbReference type="ChEBI" id="CHEBI:49883"/>
    </cofactor>
</comment>
<sequence>MAYVINAPCIGTKNGACASVCPMDCIHPKPGTPDFDRVDQLFINPDECIDCYACVEECPVDAITYHGQQPAEWDEYPEKNRNYFLT</sequence>
<dbReference type="InterPro" id="IPR000813">
    <property type="entry name" value="7Fe_ferredoxin"/>
</dbReference>
<dbReference type="InterPro" id="IPR017900">
    <property type="entry name" value="4Fe4S_Fe_S_CS"/>
</dbReference>
<accession>A0A511DRM9</accession>
<feature type="domain" description="4Fe-4S ferredoxin-type" evidence="9">
    <location>
        <begin position="1"/>
        <end position="31"/>
    </location>
</feature>
<dbReference type="GO" id="GO:0009055">
    <property type="term" value="F:electron transfer activity"/>
    <property type="evidence" value="ECO:0007669"/>
    <property type="project" value="UniProtKB-UniRule"/>
</dbReference>
<evidence type="ECO:0000256" key="4">
    <source>
        <dbReference type="ARBA" id="ARBA00022723"/>
    </source>
</evidence>
<evidence type="ECO:0000256" key="6">
    <source>
        <dbReference type="ARBA" id="ARBA00023004"/>
    </source>
</evidence>
<name>A0A511DRM9_9PSEU</name>
<evidence type="ECO:0000256" key="1">
    <source>
        <dbReference type="ARBA" id="ARBA00001966"/>
    </source>
</evidence>
<evidence type="ECO:0000259" key="9">
    <source>
        <dbReference type="PROSITE" id="PS51379"/>
    </source>
</evidence>
<keyword evidence="3 8" id="KW-0004">4Fe-4S</keyword>
<dbReference type="InterPro" id="IPR050294">
    <property type="entry name" value="RnfB_subfamily"/>
</dbReference>
<evidence type="ECO:0000313" key="11">
    <source>
        <dbReference type="Proteomes" id="UP000321685"/>
    </source>
</evidence>
<protein>
    <recommendedName>
        <fullName evidence="8">Ferredoxin</fullName>
    </recommendedName>
</protein>
<keyword evidence="5 8" id="KW-0249">Electron transport</keyword>
<dbReference type="OrthoDB" id="9803397at2"/>
<evidence type="ECO:0000256" key="8">
    <source>
        <dbReference type="RuleBase" id="RU365098"/>
    </source>
</evidence>
<dbReference type="GO" id="GO:0046872">
    <property type="term" value="F:metal ion binding"/>
    <property type="evidence" value="ECO:0007669"/>
    <property type="project" value="UniProtKB-UniRule"/>
</dbReference>
<dbReference type="Pfam" id="PF12838">
    <property type="entry name" value="Fer4_7"/>
    <property type="match status" value="1"/>
</dbReference>
<comment type="caution">
    <text evidence="10">The sequence shown here is derived from an EMBL/GenBank/DDBJ whole genome shotgun (WGS) entry which is preliminary data.</text>
</comment>
<keyword evidence="11" id="KW-1185">Reference proteome</keyword>
<evidence type="ECO:0000313" key="10">
    <source>
        <dbReference type="EMBL" id="GEL26873.1"/>
    </source>
</evidence>
<dbReference type="SUPFAM" id="SSF54862">
    <property type="entry name" value="4Fe-4S ferredoxins"/>
    <property type="match status" value="1"/>
</dbReference>
<dbReference type="PANTHER" id="PTHR42859:SF2">
    <property type="entry name" value="FERREDOXIN"/>
    <property type="match status" value="1"/>
</dbReference>
<dbReference type="PROSITE" id="PS00198">
    <property type="entry name" value="4FE4S_FER_1"/>
    <property type="match status" value="1"/>
</dbReference>
<keyword evidence="4 8" id="KW-0479">Metal-binding</keyword>
<keyword evidence="7 8" id="KW-0411">Iron-sulfur</keyword>
<comment type="function">
    <text evidence="8">Ferredoxins are iron-sulfur proteins that transfer electrons in a wide variety of metabolic reactions.</text>
</comment>
<keyword evidence="8" id="KW-0003">3Fe-4S</keyword>
<comment type="cofactor">
    <cofactor evidence="8">
        <name>[3Fe-4S] cluster</name>
        <dbReference type="ChEBI" id="CHEBI:21137"/>
    </cofactor>
    <text evidence="8">Binds 1 [3Fe-4S] cluster.</text>
</comment>
<dbReference type="PROSITE" id="PS51379">
    <property type="entry name" value="4FE4S_FER_2"/>
    <property type="match status" value="2"/>
</dbReference>
<evidence type="ECO:0000256" key="5">
    <source>
        <dbReference type="ARBA" id="ARBA00022982"/>
    </source>
</evidence>
<evidence type="ECO:0000256" key="7">
    <source>
        <dbReference type="ARBA" id="ARBA00023014"/>
    </source>
</evidence>
<dbReference type="AlphaFoldDB" id="A0A511DRM9"/>
<keyword evidence="6 8" id="KW-0408">Iron</keyword>
<gene>
    <name evidence="10" type="ORF">PSU4_58270</name>
</gene>
<keyword evidence="2 8" id="KW-0813">Transport</keyword>
<dbReference type="GO" id="GO:0051538">
    <property type="term" value="F:3 iron, 4 sulfur cluster binding"/>
    <property type="evidence" value="ECO:0007669"/>
    <property type="project" value="UniProtKB-UniRule"/>
</dbReference>
<feature type="domain" description="4Fe-4S ferredoxin-type" evidence="9">
    <location>
        <begin position="39"/>
        <end position="68"/>
    </location>
</feature>
<proteinExistence type="predicted"/>
<dbReference type="EMBL" id="BJVJ01000118">
    <property type="protein sequence ID" value="GEL26873.1"/>
    <property type="molecule type" value="Genomic_DNA"/>
</dbReference>
<dbReference type="RefSeq" id="WP_147115647.1">
    <property type="nucleotide sequence ID" value="NZ_BJVJ01000118.1"/>
</dbReference>